<dbReference type="AlphaFoldDB" id="I7G8A8"/>
<protein>
    <submittedName>
        <fullName evidence="1">Macaca fascicularis brain cDNA clone: QmoA-10924, similar to human potassium channel tetramerisation domain containing 12(KCTD12), mRNA, RefSeq: NM_138444.2</fullName>
    </submittedName>
</protein>
<proteinExistence type="evidence at transcript level"/>
<accession>I7G8A8</accession>
<sequence length="40" mass="4920">MHNLLILRQNEQLAVLIIYSNFYWNFRWNVISIKPCKVKL</sequence>
<keyword evidence="1" id="KW-0406">Ion transport</keyword>
<name>I7G8A8_MACFA</name>
<reference evidence="1" key="1">
    <citation type="journal article" date="2007" name="PLoS Biol.">
        <title>Rate of evolution in brain-expressed genes in humans and other primates.</title>
        <authorList>
            <person name="Wang H.-Y."/>
            <person name="Chien H.-C."/>
            <person name="Osada N."/>
            <person name="Hashimoto K."/>
            <person name="Sugano S."/>
            <person name="Gojobori T."/>
            <person name="Chou C.-K."/>
            <person name="Tsai S.-F."/>
            <person name="Wu C.-I."/>
            <person name="Shen C.-K.J."/>
        </authorList>
    </citation>
    <scope>NUCLEOTIDE SEQUENCE</scope>
</reference>
<evidence type="ECO:0000313" key="1">
    <source>
        <dbReference type="EMBL" id="BAE90949.1"/>
    </source>
</evidence>
<keyword evidence="1" id="KW-0407">Ion channel</keyword>
<organism evidence="1">
    <name type="scientific">Macaca fascicularis</name>
    <name type="common">Crab-eating macaque</name>
    <name type="synonym">Cynomolgus monkey</name>
    <dbReference type="NCBI Taxonomy" id="9541"/>
    <lineage>
        <taxon>Eukaryota</taxon>
        <taxon>Metazoa</taxon>
        <taxon>Chordata</taxon>
        <taxon>Craniata</taxon>
        <taxon>Vertebrata</taxon>
        <taxon>Euteleostomi</taxon>
        <taxon>Mammalia</taxon>
        <taxon>Eutheria</taxon>
        <taxon>Euarchontoglires</taxon>
        <taxon>Primates</taxon>
        <taxon>Haplorrhini</taxon>
        <taxon>Catarrhini</taxon>
        <taxon>Cercopithecidae</taxon>
        <taxon>Cercopithecinae</taxon>
        <taxon>Macaca</taxon>
    </lineage>
</organism>
<keyword evidence="1" id="KW-0813">Transport</keyword>
<dbReference type="GO" id="GO:0034220">
    <property type="term" value="P:monoatomic ion transmembrane transport"/>
    <property type="evidence" value="ECO:0007669"/>
    <property type="project" value="UniProtKB-KW"/>
</dbReference>
<dbReference type="EMBL" id="AB173887">
    <property type="protein sequence ID" value="BAE90949.1"/>
    <property type="molecule type" value="mRNA"/>
</dbReference>